<keyword evidence="3" id="KW-0731">Sigma factor</keyword>
<dbReference type="RefSeq" id="WP_106294643.1">
    <property type="nucleotide sequence ID" value="NZ_PVTH01000010.1"/>
</dbReference>
<dbReference type="InterPro" id="IPR039425">
    <property type="entry name" value="RNA_pol_sigma-70-like"/>
</dbReference>
<comment type="similarity">
    <text evidence="1">Belongs to the sigma-70 factor family. ECF subfamily.</text>
</comment>
<dbReference type="SMART" id="SM00421">
    <property type="entry name" value="HTH_LUXR"/>
    <property type="match status" value="1"/>
</dbReference>
<evidence type="ECO:0000256" key="2">
    <source>
        <dbReference type="ARBA" id="ARBA00023015"/>
    </source>
</evidence>
<dbReference type="Gene3D" id="1.10.1740.10">
    <property type="match status" value="1"/>
</dbReference>
<dbReference type="InterPro" id="IPR014284">
    <property type="entry name" value="RNA_pol_sigma-70_dom"/>
</dbReference>
<accession>A0A2T0TW43</accession>
<dbReference type="Pfam" id="PF08281">
    <property type="entry name" value="Sigma70_r4_2"/>
    <property type="match status" value="1"/>
</dbReference>
<dbReference type="Proteomes" id="UP000238034">
    <property type="component" value="Unassembled WGS sequence"/>
</dbReference>
<comment type="caution">
    <text evidence="6">The sequence shown here is derived from an EMBL/GenBank/DDBJ whole genome shotgun (WGS) entry which is preliminary data.</text>
</comment>
<dbReference type="InterPro" id="IPR000792">
    <property type="entry name" value="Tscrpt_reg_LuxR_C"/>
</dbReference>
<evidence type="ECO:0000259" key="5">
    <source>
        <dbReference type="SMART" id="SM00421"/>
    </source>
</evidence>
<gene>
    <name evidence="6" type="ORF">B0I27_11055</name>
</gene>
<keyword evidence="7" id="KW-1185">Reference proteome</keyword>
<dbReference type="GO" id="GO:0003677">
    <property type="term" value="F:DNA binding"/>
    <property type="evidence" value="ECO:0007669"/>
    <property type="project" value="InterPro"/>
</dbReference>
<dbReference type="Pfam" id="PF04542">
    <property type="entry name" value="Sigma70_r2"/>
    <property type="match status" value="1"/>
</dbReference>
<dbReference type="InterPro" id="IPR007627">
    <property type="entry name" value="RNA_pol_sigma70_r2"/>
</dbReference>
<dbReference type="InterPro" id="IPR013249">
    <property type="entry name" value="RNA_pol_sigma70_r4_t2"/>
</dbReference>
<feature type="domain" description="HTH luxR-type" evidence="5">
    <location>
        <begin position="140"/>
        <end position="188"/>
    </location>
</feature>
<keyword evidence="2" id="KW-0805">Transcription regulation</keyword>
<reference evidence="6 7" key="1">
    <citation type="submission" date="2018-03" db="EMBL/GenBank/DDBJ databases">
        <title>Genomic Encyclopedia of Type Strains, Phase III (KMG-III): the genomes of soil and plant-associated and newly described type strains.</title>
        <authorList>
            <person name="Whitman W."/>
        </authorList>
    </citation>
    <scope>NUCLEOTIDE SEQUENCE [LARGE SCALE GENOMIC DNA]</scope>
    <source>
        <strain evidence="6 7">CGMCC 1.9313</strain>
    </source>
</reference>
<dbReference type="InterPro" id="IPR036388">
    <property type="entry name" value="WH-like_DNA-bd_sf"/>
</dbReference>
<dbReference type="OrthoDB" id="665981at2"/>
<dbReference type="SUPFAM" id="SSF88946">
    <property type="entry name" value="Sigma2 domain of RNA polymerase sigma factors"/>
    <property type="match status" value="1"/>
</dbReference>
<dbReference type="GO" id="GO:0016987">
    <property type="term" value="F:sigma factor activity"/>
    <property type="evidence" value="ECO:0007669"/>
    <property type="project" value="UniProtKB-KW"/>
</dbReference>
<dbReference type="AlphaFoldDB" id="A0A2T0TW43"/>
<dbReference type="EMBL" id="PVTH01000010">
    <property type="protein sequence ID" value="PRY49881.1"/>
    <property type="molecule type" value="Genomic_DNA"/>
</dbReference>
<evidence type="ECO:0000256" key="1">
    <source>
        <dbReference type="ARBA" id="ARBA00010641"/>
    </source>
</evidence>
<protein>
    <submittedName>
        <fullName evidence="6">RNA polymerase sigma-70 factor (ECF subfamily)</fullName>
    </submittedName>
</protein>
<evidence type="ECO:0000256" key="4">
    <source>
        <dbReference type="ARBA" id="ARBA00023163"/>
    </source>
</evidence>
<evidence type="ECO:0000313" key="6">
    <source>
        <dbReference type="EMBL" id="PRY49881.1"/>
    </source>
</evidence>
<evidence type="ECO:0000256" key="3">
    <source>
        <dbReference type="ARBA" id="ARBA00023082"/>
    </source>
</evidence>
<dbReference type="NCBIfam" id="TIGR02937">
    <property type="entry name" value="sigma70-ECF"/>
    <property type="match status" value="1"/>
</dbReference>
<dbReference type="PANTHER" id="PTHR43133">
    <property type="entry name" value="RNA POLYMERASE ECF-TYPE SIGMA FACTO"/>
    <property type="match status" value="1"/>
</dbReference>
<dbReference type="Gene3D" id="1.10.10.10">
    <property type="entry name" value="Winged helix-like DNA-binding domain superfamily/Winged helix DNA-binding domain"/>
    <property type="match status" value="1"/>
</dbReference>
<keyword evidence="4" id="KW-0804">Transcription</keyword>
<dbReference type="GO" id="GO:0006352">
    <property type="term" value="P:DNA-templated transcription initiation"/>
    <property type="evidence" value="ECO:0007669"/>
    <property type="project" value="InterPro"/>
</dbReference>
<dbReference type="PANTHER" id="PTHR43133:SF46">
    <property type="entry name" value="RNA POLYMERASE SIGMA-70 FACTOR ECF SUBFAMILY"/>
    <property type="match status" value="1"/>
</dbReference>
<dbReference type="InterPro" id="IPR014327">
    <property type="entry name" value="RNA_pol_sigma70_bacteroid"/>
</dbReference>
<dbReference type="InterPro" id="IPR013324">
    <property type="entry name" value="RNA_pol_sigma_r3/r4-like"/>
</dbReference>
<dbReference type="SUPFAM" id="SSF88659">
    <property type="entry name" value="Sigma3 and sigma4 domains of RNA polymerase sigma factors"/>
    <property type="match status" value="1"/>
</dbReference>
<name>A0A2T0TW43_9SPHI</name>
<evidence type="ECO:0000313" key="7">
    <source>
        <dbReference type="Proteomes" id="UP000238034"/>
    </source>
</evidence>
<sequence>MRQYIKFSDSNLLALLKQGDIVAFEELYERYWSKLYSAGYKRLGNREAAEEIVQDIFTSLWIKRSSLVVNSSFENYLYSSVKYMVFASFQKESNRKTYENYVAHVHKDIDNSTVEAIDWNELTRNVGTEVEKLPEKCRKVYELSRKEFRSNKEIAFSLGISEKTVENHLTRALRTLRVNLKQVGTLLLSSLLSFF</sequence>
<dbReference type="InterPro" id="IPR013325">
    <property type="entry name" value="RNA_pol_sigma_r2"/>
</dbReference>
<proteinExistence type="inferred from homology"/>
<dbReference type="NCBIfam" id="TIGR02985">
    <property type="entry name" value="Sig70_bacteroi1"/>
    <property type="match status" value="1"/>
</dbReference>
<organism evidence="6 7">
    <name type="scientific">Arcticibacter pallidicorallinus</name>
    <dbReference type="NCBI Taxonomy" id="1259464"/>
    <lineage>
        <taxon>Bacteria</taxon>
        <taxon>Pseudomonadati</taxon>
        <taxon>Bacteroidota</taxon>
        <taxon>Sphingobacteriia</taxon>
        <taxon>Sphingobacteriales</taxon>
        <taxon>Sphingobacteriaceae</taxon>
        <taxon>Arcticibacter</taxon>
    </lineage>
</organism>